<evidence type="ECO:0000313" key="1">
    <source>
        <dbReference type="EMBL" id="KAJ8874997.1"/>
    </source>
</evidence>
<dbReference type="EMBL" id="JARBHB010000009">
    <property type="protein sequence ID" value="KAJ8874997.1"/>
    <property type="molecule type" value="Genomic_DNA"/>
</dbReference>
<evidence type="ECO:0000313" key="2">
    <source>
        <dbReference type="Proteomes" id="UP001159363"/>
    </source>
</evidence>
<protein>
    <submittedName>
        <fullName evidence="1">Uncharacterized protein</fullName>
    </submittedName>
</protein>
<name>A0ABQ9GSH1_9NEOP</name>
<reference evidence="1 2" key="1">
    <citation type="submission" date="2023-02" db="EMBL/GenBank/DDBJ databases">
        <title>LHISI_Scaffold_Assembly.</title>
        <authorList>
            <person name="Stuart O.P."/>
            <person name="Cleave R."/>
            <person name="Magrath M.J.L."/>
            <person name="Mikheyev A.S."/>
        </authorList>
    </citation>
    <scope>NUCLEOTIDE SEQUENCE [LARGE SCALE GENOMIC DNA]</scope>
    <source>
        <strain evidence="1">Daus_M_001</strain>
        <tissue evidence="1">Leg muscle</tissue>
    </source>
</reference>
<sequence>MDSANMTGSTWKVLGITRIVLEGARQSWDRLKGSYAKVLFQACEETANKRHDALSGRCMRKGECEGGESRELAVLRADEGETSRVWSSPGMKWQDWTGDPRENPPTSCIFRYDSLSGSDPAGNRARFAVVGGE</sequence>
<proteinExistence type="predicted"/>
<accession>A0ABQ9GSH1</accession>
<organism evidence="1 2">
    <name type="scientific">Dryococelus australis</name>
    <dbReference type="NCBI Taxonomy" id="614101"/>
    <lineage>
        <taxon>Eukaryota</taxon>
        <taxon>Metazoa</taxon>
        <taxon>Ecdysozoa</taxon>
        <taxon>Arthropoda</taxon>
        <taxon>Hexapoda</taxon>
        <taxon>Insecta</taxon>
        <taxon>Pterygota</taxon>
        <taxon>Neoptera</taxon>
        <taxon>Polyneoptera</taxon>
        <taxon>Phasmatodea</taxon>
        <taxon>Verophasmatodea</taxon>
        <taxon>Anareolatae</taxon>
        <taxon>Phasmatidae</taxon>
        <taxon>Eurycanthinae</taxon>
        <taxon>Dryococelus</taxon>
    </lineage>
</organism>
<gene>
    <name evidence="1" type="ORF">PR048_022887</name>
</gene>
<comment type="caution">
    <text evidence="1">The sequence shown here is derived from an EMBL/GenBank/DDBJ whole genome shotgun (WGS) entry which is preliminary data.</text>
</comment>
<dbReference type="Proteomes" id="UP001159363">
    <property type="component" value="Chromosome 8"/>
</dbReference>
<keyword evidence="2" id="KW-1185">Reference proteome</keyword>